<comment type="similarity">
    <text evidence="1">Belongs to the ubiquitin-conjugating enzyme family. UFC1 subfamily.</text>
</comment>
<evidence type="ECO:0000256" key="2">
    <source>
        <dbReference type="ARBA" id="ARBA00013306"/>
    </source>
</evidence>
<dbReference type="AlphaFoldDB" id="V5BUD0"/>
<keyword evidence="5" id="KW-0812">Transmembrane</keyword>
<name>V5BUD0_TRYCR</name>
<gene>
    <name evidence="6" type="ORF">TCDM_03123</name>
</gene>
<feature type="compositionally biased region" description="Basic and acidic residues" evidence="4">
    <location>
        <begin position="68"/>
        <end position="86"/>
    </location>
</feature>
<dbReference type="Pfam" id="PF08694">
    <property type="entry name" value="UFC1"/>
    <property type="match status" value="1"/>
</dbReference>
<feature type="transmembrane region" description="Helical" evidence="5">
    <location>
        <begin position="22"/>
        <end position="43"/>
    </location>
</feature>
<sequence>MFFFFQSFMCSVWLCLKRTSPVYFPACILFGFLPSFFSFFFLYSYLMFCFSRRWCVEAQSHLGGSHTDVQETEKRGSAVSGKEEKRNVQEMEPAVKESVSRIPLLKTKAGPRDNEKWTQRLKEEYMSLIKYVENNKASDNHWFQLESNEAGTRWYGTCWTYYKNEKYEFKVNFDLAVTYPQAPPEIALPELEGKTVKMYRGGKICMTTHFFPLWARNVPYFGISHALALGLGPWLSVEVPAMVEEGILKPTNKK</sequence>
<evidence type="ECO:0000256" key="3">
    <source>
        <dbReference type="ARBA" id="ARBA00022786"/>
    </source>
</evidence>
<keyword evidence="3" id="KW-0833">Ubl conjugation pathway</keyword>
<dbReference type="InterPro" id="IPR016135">
    <property type="entry name" value="UBQ-conjugating_enzyme/RWD"/>
</dbReference>
<evidence type="ECO:0000256" key="5">
    <source>
        <dbReference type="SAM" id="Phobius"/>
    </source>
</evidence>
<dbReference type="GO" id="GO:0005737">
    <property type="term" value="C:cytoplasm"/>
    <property type="evidence" value="ECO:0007669"/>
    <property type="project" value="TreeGrafter"/>
</dbReference>
<reference evidence="6 7" key="1">
    <citation type="journal article" date="2014" name="Genome Announc.">
        <title>Trypanosoma cruzi Clone Dm28c Draft Genome Sequence.</title>
        <authorList>
            <person name="Grisard E.C."/>
            <person name="Teixeira S.M."/>
            <person name="de Almeida L.G."/>
            <person name="Stoco P.H."/>
            <person name="Gerber A.L."/>
            <person name="Talavera-Lopez C."/>
            <person name="Lima O.C."/>
            <person name="Andersson B."/>
            <person name="de Vasconcelos A.T."/>
        </authorList>
    </citation>
    <scope>NUCLEOTIDE SEQUENCE [LARGE SCALE GENOMIC DNA]</scope>
    <source>
        <strain evidence="6 7">Dm28c</strain>
    </source>
</reference>
<protein>
    <recommendedName>
        <fullName evidence="2">Ubiquitin-fold modifier-conjugating enzyme 1</fullName>
    </recommendedName>
</protein>
<evidence type="ECO:0000256" key="1">
    <source>
        <dbReference type="ARBA" id="ARBA00008451"/>
    </source>
</evidence>
<dbReference type="CDD" id="cd11686">
    <property type="entry name" value="UBCc_UFC1"/>
    <property type="match status" value="1"/>
</dbReference>
<dbReference type="VEuPathDB" id="TriTrypDB:TCDM_03123"/>
<dbReference type="OrthoDB" id="10256182at2759"/>
<dbReference type="GO" id="GO:1990592">
    <property type="term" value="P:protein K69-linked ufmylation"/>
    <property type="evidence" value="ECO:0007669"/>
    <property type="project" value="TreeGrafter"/>
</dbReference>
<keyword evidence="5" id="KW-0472">Membrane</keyword>
<feature type="region of interest" description="Disordered" evidence="4">
    <location>
        <begin position="67"/>
        <end position="86"/>
    </location>
</feature>
<organism evidence="6 7">
    <name type="scientific">Trypanosoma cruzi Dm28c</name>
    <dbReference type="NCBI Taxonomy" id="1416333"/>
    <lineage>
        <taxon>Eukaryota</taxon>
        <taxon>Discoba</taxon>
        <taxon>Euglenozoa</taxon>
        <taxon>Kinetoplastea</taxon>
        <taxon>Metakinetoplastina</taxon>
        <taxon>Trypanosomatida</taxon>
        <taxon>Trypanosomatidae</taxon>
        <taxon>Trypanosoma</taxon>
        <taxon>Schizotrypanum</taxon>
    </lineage>
</organism>
<dbReference type="PANTHER" id="PTHR12921">
    <property type="entry name" value="UBIQUITIN-FOLD MODIFIER-CONJUGATING ENZYME 1"/>
    <property type="match status" value="1"/>
</dbReference>
<keyword evidence="5" id="KW-1133">Transmembrane helix</keyword>
<accession>V5BUD0</accession>
<dbReference type="Gene3D" id="3.10.110.10">
    <property type="entry name" value="Ubiquitin Conjugating Enzyme"/>
    <property type="match status" value="1"/>
</dbReference>
<evidence type="ECO:0000313" key="7">
    <source>
        <dbReference type="Proteomes" id="UP000017861"/>
    </source>
</evidence>
<proteinExistence type="inferred from homology"/>
<dbReference type="EMBL" id="AYLP01000023">
    <property type="protein sequence ID" value="ESS68148.1"/>
    <property type="molecule type" value="Genomic_DNA"/>
</dbReference>
<dbReference type="Proteomes" id="UP000017861">
    <property type="component" value="Unassembled WGS sequence"/>
</dbReference>
<evidence type="ECO:0000313" key="6">
    <source>
        <dbReference type="EMBL" id="ESS68148.1"/>
    </source>
</evidence>
<dbReference type="InterPro" id="IPR014806">
    <property type="entry name" value="Ufc1"/>
</dbReference>
<comment type="caution">
    <text evidence="6">The sequence shown here is derived from an EMBL/GenBank/DDBJ whole genome shotgun (WGS) entry which is preliminary data.</text>
</comment>
<dbReference type="GO" id="GO:0061657">
    <property type="term" value="F:UFM1 conjugating enzyme activity"/>
    <property type="evidence" value="ECO:0007669"/>
    <property type="project" value="InterPro"/>
</dbReference>
<dbReference type="PANTHER" id="PTHR12921:SF0">
    <property type="entry name" value="UBIQUITIN-FOLD MODIFIER-CONJUGATING ENZYME 1"/>
    <property type="match status" value="1"/>
</dbReference>
<dbReference type="SUPFAM" id="SSF54495">
    <property type="entry name" value="UBC-like"/>
    <property type="match status" value="1"/>
</dbReference>
<evidence type="ECO:0000256" key="4">
    <source>
        <dbReference type="SAM" id="MobiDB-lite"/>
    </source>
</evidence>